<feature type="region of interest" description="Disordered" evidence="1">
    <location>
        <begin position="52"/>
        <end position="89"/>
    </location>
</feature>
<reference evidence="2" key="1">
    <citation type="submission" date="2010-07" db="EMBL/GenBank/DDBJ databases">
        <authorList>
            <consortium name="CONSOLIDER consortium CSD2007-00005"/>
            <person name="Guazzaroni M.-E."/>
            <person name="Richter M."/>
            <person name="Garcia-Salamanca A."/>
            <person name="Yarza P."/>
            <person name="Ferrer M."/>
        </authorList>
    </citation>
    <scope>NUCLEOTIDE SEQUENCE</scope>
</reference>
<protein>
    <submittedName>
        <fullName evidence="2">Uncharacterized protein</fullName>
    </submittedName>
</protein>
<evidence type="ECO:0000313" key="2">
    <source>
        <dbReference type="EMBL" id="EFK95560.1"/>
    </source>
</evidence>
<comment type="caution">
    <text evidence="2">The sequence shown here is derived from an EMBL/GenBank/DDBJ whole genome shotgun (WGS) entry which is preliminary data.</text>
</comment>
<name>D9PLK7_9ZZZZ</name>
<proteinExistence type="predicted"/>
<sequence length="89" mass="9771">MTVQGWRKDLNRTAAFYFSDPQASYAARTGRPDDLGVIGVALFRERPIERQGWFSNERRSHSTRSQDKAEADAAGKAVDRRAAGASAAA</sequence>
<organism evidence="2">
    <name type="scientific">sediment metagenome</name>
    <dbReference type="NCBI Taxonomy" id="749907"/>
    <lineage>
        <taxon>unclassified sequences</taxon>
        <taxon>metagenomes</taxon>
        <taxon>ecological metagenomes</taxon>
    </lineage>
</organism>
<gene>
    <name evidence="2" type="ORF">LDC_2430</name>
</gene>
<dbReference type="AlphaFoldDB" id="D9PLK7"/>
<feature type="compositionally biased region" description="Basic and acidic residues" evidence="1">
    <location>
        <begin position="56"/>
        <end position="82"/>
    </location>
</feature>
<accession>D9PLK7</accession>
<feature type="non-terminal residue" evidence="2">
    <location>
        <position position="89"/>
    </location>
</feature>
<reference evidence="2" key="2">
    <citation type="journal article" date="2011" name="Microb. Ecol.">
        <title>Taxonomic and Functional Metagenomic Profiling of the Microbial Community in the Anoxic Sediment of a Sub-saline Shallow Lake (Laguna de Carrizo, Central Spain).</title>
        <authorList>
            <person name="Ferrer M."/>
            <person name="Guazzaroni M.E."/>
            <person name="Richter M."/>
            <person name="Garcia-Salamanca A."/>
            <person name="Yarza P."/>
            <person name="Suarez-Suarez A."/>
            <person name="Solano J."/>
            <person name="Alcaide M."/>
            <person name="van Dillewijn P."/>
            <person name="Molina-Henares M.A."/>
            <person name="Lopez-Cortes N."/>
            <person name="Al-Ramahi Y."/>
            <person name="Guerrero C."/>
            <person name="Acosta A."/>
            <person name="de Eugenio L.I."/>
            <person name="Martinez V."/>
            <person name="Marques S."/>
            <person name="Rojo F."/>
            <person name="Santero E."/>
            <person name="Genilloud O."/>
            <person name="Perez-Perez J."/>
            <person name="Rossello-Mora R."/>
            <person name="Ramos J.L."/>
        </authorList>
    </citation>
    <scope>NUCLEOTIDE SEQUENCE</scope>
</reference>
<evidence type="ECO:0000256" key="1">
    <source>
        <dbReference type="SAM" id="MobiDB-lite"/>
    </source>
</evidence>
<dbReference type="EMBL" id="ADZX01000738">
    <property type="protein sequence ID" value="EFK95560.1"/>
    <property type="molecule type" value="Genomic_DNA"/>
</dbReference>